<dbReference type="AlphaFoldDB" id="A0A2A9EGE7"/>
<feature type="binding site" evidence="7">
    <location>
        <begin position="242"/>
        <end position="243"/>
    </location>
    <ligand>
        <name>substrate</name>
    </ligand>
</feature>
<comment type="caution">
    <text evidence="10">The sequence shown here is derived from an EMBL/GenBank/DDBJ whole genome shotgun (WGS) entry which is preliminary data.</text>
</comment>
<dbReference type="EMBL" id="PDJH01000001">
    <property type="protein sequence ID" value="PFG37696.1"/>
    <property type="molecule type" value="Genomic_DNA"/>
</dbReference>
<dbReference type="InterPro" id="IPR011059">
    <property type="entry name" value="Metal-dep_hydrolase_composite"/>
</dbReference>
<dbReference type="OrthoDB" id="9776488at2"/>
<keyword evidence="3 5" id="KW-0378">Hydrolase</keyword>
<dbReference type="GO" id="GO:0008448">
    <property type="term" value="F:N-acetylglucosamine-6-phosphate deacetylase activity"/>
    <property type="evidence" value="ECO:0007669"/>
    <property type="project" value="InterPro"/>
</dbReference>
<proteinExistence type="inferred from homology"/>
<dbReference type="RefSeq" id="WP_098458710.1">
    <property type="nucleotide sequence ID" value="NZ_PDJH01000001.1"/>
</dbReference>
<name>A0A2A9EGE7_9MICO</name>
<feature type="active site" description="Proton donor/acceptor" evidence="6">
    <location>
        <position position="300"/>
    </location>
</feature>
<evidence type="ECO:0000256" key="1">
    <source>
        <dbReference type="ARBA" id="ARBA00010716"/>
    </source>
</evidence>
<feature type="binding site" evidence="7">
    <location>
        <position position="277"/>
    </location>
    <ligand>
        <name>substrate</name>
    </ligand>
</feature>
<evidence type="ECO:0000256" key="2">
    <source>
        <dbReference type="ARBA" id="ARBA00022723"/>
    </source>
</evidence>
<comment type="cofactor">
    <cofactor evidence="8">
        <name>a divalent metal cation</name>
        <dbReference type="ChEBI" id="CHEBI:60240"/>
    </cofactor>
    <text evidence="8">Binds 1 divalent metal cation per subunit.</text>
</comment>
<evidence type="ECO:0000256" key="6">
    <source>
        <dbReference type="PIRSR" id="PIRSR038994-1"/>
    </source>
</evidence>
<protein>
    <submittedName>
        <fullName evidence="10">N-acetylglucosamine 6-phosphate deacetylase</fullName>
    </submittedName>
</protein>
<evidence type="ECO:0000256" key="4">
    <source>
        <dbReference type="ARBA" id="ARBA00023277"/>
    </source>
</evidence>
<feature type="binding site" evidence="8">
    <location>
        <position position="239"/>
    </location>
    <ligand>
        <name>Zn(2+)</name>
        <dbReference type="ChEBI" id="CHEBI:29105"/>
    </ligand>
</feature>
<gene>
    <name evidence="10" type="ORF">ATL41_2465</name>
</gene>
<dbReference type="Pfam" id="PF01979">
    <property type="entry name" value="Amidohydro_1"/>
    <property type="match status" value="1"/>
</dbReference>
<evidence type="ECO:0000313" key="10">
    <source>
        <dbReference type="EMBL" id="PFG37696.1"/>
    </source>
</evidence>
<keyword evidence="4 5" id="KW-0119">Carbohydrate metabolism</keyword>
<feature type="binding site" evidence="8">
    <location>
        <position position="206"/>
    </location>
    <ligand>
        <name>Zn(2+)</name>
        <dbReference type="ChEBI" id="CHEBI:29105"/>
    </ligand>
</feature>
<dbReference type="SUPFAM" id="SSF51338">
    <property type="entry name" value="Composite domain of metallo-dependent hydrolases"/>
    <property type="match status" value="1"/>
</dbReference>
<evidence type="ECO:0000256" key="8">
    <source>
        <dbReference type="PIRSR" id="PIRSR038994-3"/>
    </source>
</evidence>
<evidence type="ECO:0000256" key="7">
    <source>
        <dbReference type="PIRSR" id="PIRSR038994-2"/>
    </source>
</evidence>
<sequence length="406" mass="41253">MAENELSGWASRGRVVMDEGVLEDAVVVVEGDTIALVAPCEEARASAWSTLVVDLAPTDDVLVPGLIDLHCHGGGGSSFPDSPDVATAAVAAREHLRAGTTSLVASLVTASRETLLERTAVLADLADAGEIAGIHLEGPFLSADRCGAQDPTLMQVPDPDLVREVARVARGHLVTMTVAPEVPGVAGPAGVADALAEVGALPSFGHTDAAAGEMRAALEESFVRLGADGVRSRRPTVTHLFNGMRPLAHREAGPVPDCLAAAARGRAVVELVADGTHVHPALVRDVFDMVGAGNVALVTDAMAAAGMPDGAYRLGSQDVTVVDGVARLTHGGSIAGGTAHLAEVLRVTVEGGVPLVDAVRAVTSTPAAVLGRSDLGRLAAGARADVLVLGPDLSVRRVARAGAWVA</sequence>
<dbReference type="InterPro" id="IPR006680">
    <property type="entry name" value="Amidohydro-rel"/>
</dbReference>
<dbReference type="InterPro" id="IPR003764">
    <property type="entry name" value="GlcNAc_6-P_deAcase"/>
</dbReference>
<comment type="similarity">
    <text evidence="1 5">Belongs to the metallo-dependent hydrolases superfamily. NagA family.</text>
</comment>
<evidence type="ECO:0000259" key="9">
    <source>
        <dbReference type="Pfam" id="PF01979"/>
    </source>
</evidence>
<feature type="binding site" evidence="7">
    <location>
        <position position="250"/>
    </location>
    <ligand>
        <name>substrate</name>
    </ligand>
</feature>
<dbReference type="PANTHER" id="PTHR11113:SF14">
    <property type="entry name" value="N-ACETYLGLUCOSAMINE-6-PHOSPHATE DEACETYLASE"/>
    <property type="match status" value="1"/>
</dbReference>
<reference evidence="10 11" key="1">
    <citation type="submission" date="2017-10" db="EMBL/GenBank/DDBJ databases">
        <title>Sequencing the genomes of 1000 actinobacteria strains.</title>
        <authorList>
            <person name="Klenk H.-P."/>
        </authorList>
    </citation>
    <scope>NUCLEOTIDE SEQUENCE [LARGE SCALE GENOMIC DNA]</scope>
    <source>
        <strain evidence="10 11">DSM 21574</strain>
    </source>
</reference>
<feature type="binding site" evidence="7">
    <location>
        <position position="148"/>
    </location>
    <ligand>
        <name>substrate</name>
    </ligand>
</feature>
<feature type="domain" description="Amidohydrolase-related" evidence="9">
    <location>
        <begin position="61"/>
        <end position="404"/>
    </location>
</feature>
<dbReference type="PANTHER" id="PTHR11113">
    <property type="entry name" value="N-ACETYLGLUCOSAMINE-6-PHOSPHATE DEACETYLASE"/>
    <property type="match status" value="1"/>
</dbReference>
<dbReference type="Gene3D" id="2.30.40.10">
    <property type="entry name" value="Urease, subunit C, domain 1"/>
    <property type="match status" value="1"/>
</dbReference>
<keyword evidence="2 8" id="KW-0479">Metal-binding</keyword>
<dbReference type="GO" id="GO:0006046">
    <property type="term" value="P:N-acetylglucosamine catabolic process"/>
    <property type="evidence" value="ECO:0007669"/>
    <property type="project" value="TreeGrafter"/>
</dbReference>
<evidence type="ECO:0000256" key="3">
    <source>
        <dbReference type="ARBA" id="ARBA00022801"/>
    </source>
</evidence>
<accession>A0A2A9EGE7</accession>
<dbReference type="Gene3D" id="3.20.20.140">
    <property type="entry name" value="Metal-dependent hydrolases"/>
    <property type="match status" value="1"/>
</dbReference>
<dbReference type="InterPro" id="IPR032466">
    <property type="entry name" value="Metal_Hydrolase"/>
</dbReference>
<feature type="binding site" evidence="7">
    <location>
        <begin position="334"/>
        <end position="336"/>
    </location>
    <ligand>
        <name>substrate</name>
    </ligand>
</feature>
<dbReference type="SUPFAM" id="SSF51556">
    <property type="entry name" value="Metallo-dependent hydrolases"/>
    <property type="match status" value="1"/>
</dbReference>
<evidence type="ECO:0000313" key="11">
    <source>
        <dbReference type="Proteomes" id="UP000221394"/>
    </source>
</evidence>
<dbReference type="Proteomes" id="UP000221394">
    <property type="component" value="Unassembled WGS sequence"/>
</dbReference>
<dbReference type="PIRSF" id="PIRSF038994">
    <property type="entry name" value="NagA"/>
    <property type="match status" value="1"/>
</dbReference>
<keyword evidence="11" id="KW-1185">Reference proteome</keyword>
<organism evidence="10 11">
    <name type="scientific">Flavimobilis soli</name>
    <dbReference type="NCBI Taxonomy" id="442709"/>
    <lineage>
        <taxon>Bacteria</taxon>
        <taxon>Bacillati</taxon>
        <taxon>Actinomycetota</taxon>
        <taxon>Actinomycetes</taxon>
        <taxon>Micrococcales</taxon>
        <taxon>Jonesiaceae</taxon>
        <taxon>Flavimobilis</taxon>
    </lineage>
</organism>
<feature type="binding site" evidence="8">
    <location>
        <position position="137"/>
    </location>
    <ligand>
        <name>Zn(2+)</name>
        <dbReference type="ChEBI" id="CHEBI:29105"/>
    </ligand>
</feature>
<evidence type="ECO:0000256" key="5">
    <source>
        <dbReference type="PIRNR" id="PIRNR038994"/>
    </source>
</evidence>
<dbReference type="GO" id="GO:0046872">
    <property type="term" value="F:metal ion binding"/>
    <property type="evidence" value="ECO:0007669"/>
    <property type="project" value="UniProtKB-KW"/>
</dbReference>